<evidence type="ECO:0000313" key="1">
    <source>
        <dbReference type="EMBL" id="CDW31404.1"/>
    </source>
</evidence>
<proteinExistence type="predicted"/>
<dbReference type="EMBL" id="HACA01014043">
    <property type="protein sequence ID" value="CDW31404.1"/>
    <property type="molecule type" value="Transcribed_RNA"/>
</dbReference>
<name>A0A0K2TZH9_LEPSM</name>
<protein>
    <submittedName>
        <fullName evidence="1">Uncharacterized protein</fullName>
    </submittedName>
</protein>
<sequence length="65" mass="8114">LKLMHLFFSFKLIFKVKQFVAINKHFFLYICFVMKAPFIQKKKINCCFPLIYLYFFFFLWKKKSV</sequence>
<accession>A0A0K2TZH9</accession>
<reference evidence="1" key="1">
    <citation type="submission" date="2014-05" db="EMBL/GenBank/DDBJ databases">
        <authorList>
            <person name="Chronopoulou M."/>
        </authorList>
    </citation>
    <scope>NUCLEOTIDE SEQUENCE</scope>
    <source>
        <tissue evidence="1">Whole organism</tissue>
    </source>
</reference>
<dbReference type="AlphaFoldDB" id="A0A0K2TZH9"/>
<organism evidence="1">
    <name type="scientific">Lepeophtheirus salmonis</name>
    <name type="common">Salmon louse</name>
    <name type="synonym">Caligus salmonis</name>
    <dbReference type="NCBI Taxonomy" id="72036"/>
    <lineage>
        <taxon>Eukaryota</taxon>
        <taxon>Metazoa</taxon>
        <taxon>Ecdysozoa</taxon>
        <taxon>Arthropoda</taxon>
        <taxon>Crustacea</taxon>
        <taxon>Multicrustacea</taxon>
        <taxon>Hexanauplia</taxon>
        <taxon>Copepoda</taxon>
        <taxon>Siphonostomatoida</taxon>
        <taxon>Caligidae</taxon>
        <taxon>Lepeophtheirus</taxon>
    </lineage>
</organism>
<feature type="non-terminal residue" evidence="1">
    <location>
        <position position="1"/>
    </location>
</feature>